<evidence type="ECO:0000313" key="2">
    <source>
        <dbReference type="Proteomes" id="UP001062846"/>
    </source>
</evidence>
<protein>
    <submittedName>
        <fullName evidence="1">Uncharacterized protein</fullName>
    </submittedName>
</protein>
<accession>A0ACC0M4N2</accession>
<name>A0ACC0M4N2_RHOML</name>
<evidence type="ECO:0000313" key="1">
    <source>
        <dbReference type="EMBL" id="KAI8535837.1"/>
    </source>
</evidence>
<keyword evidence="2" id="KW-1185">Reference proteome</keyword>
<dbReference type="EMBL" id="CM046397">
    <property type="protein sequence ID" value="KAI8535837.1"/>
    <property type="molecule type" value="Genomic_DNA"/>
</dbReference>
<dbReference type="Proteomes" id="UP001062846">
    <property type="component" value="Chromosome 10"/>
</dbReference>
<organism evidence="1 2">
    <name type="scientific">Rhododendron molle</name>
    <name type="common">Chinese azalea</name>
    <name type="synonym">Azalea mollis</name>
    <dbReference type="NCBI Taxonomy" id="49168"/>
    <lineage>
        <taxon>Eukaryota</taxon>
        <taxon>Viridiplantae</taxon>
        <taxon>Streptophyta</taxon>
        <taxon>Embryophyta</taxon>
        <taxon>Tracheophyta</taxon>
        <taxon>Spermatophyta</taxon>
        <taxon>Magnoliopsida</taxon>
        <taxon>eudicotyledons</taxon>
        <taxon>Gunneridae</taxon>
        <taxon>Pentapetalae</taxon>
        <taxon>asterids</taxon>
        <taxon>Ericales</taxon>
        <taxon>Ericaceae</taxon>
        <taxon>Ericoideae</taxon>
        <taxon>Rhodoreae</taxon>
        <taxon>Rhododendron</taxon>
    </lineage>
</organism>
<reference evidence="1" key="1">
    <citation type="submission" date="2022-02" db="EMBL/GenBank/DDBJ databases">
        <title>Plant Genome Project.</title>
        <authorList>
            <person name="Zhang R.-G."/>
        </authorList>
    </citation>
    <scope>NUCLEOTIDE SEQUENCE</scope>
    <source>
        <strain evidence="1">AT1</strain>
    </source>
</reference>
<sequence length="145" mass="16815">MISVMKMEHMREIPSCLILQRWTKTAKSFPLHGSTPMPEWVMQTTRFGALSNACVEMCYYASHITKGYNETKEEITKLTSRMRELYVLHVEEEQRNMRQNDNVEGHLCILVLATQSLSKEKGPIIWPRTSSRKQENVAIVENLVT</sequence>
<gene>
    <name evidence="1" type="ORF">RHMOL_Rhmol10G0205700</name>
</gene>
<proteinExistence type="predicted"/>
<comment type="caution">
    <text evidence="1">The sequence shown here is derived from an EMBL/GenBank/DDBJ whole genome shotgun (WGS) entry which is preliminary data.</text>
</comment>